<accession>A0ABU2C734</accession>
<dbReference type="RefSeq" id="WP_310372451.1">
    <property type="nucleotide sequence ID" value="NZ_JAVDXT010000001.1"/>
</dbReference>
<organism evidence="6 7">
    <name type="scientific">Rhodoferax ferrireducens</name>
    <dbReference type="NCBI Taxonomy" id="192843"/>
    <lineage>
        <taxon>Bacteria</taxon>
        <taxon>Pseudomonadati</taxon>
        <taxon>Pseudomonadota</taxon>
        <taxon>Betaproteobacteria</taxon>
        <taxon>Burkholderiales</taxon>
        <taxon>Comamonadaceae</taxon>
        <taxon>Rhodoferax</taxon>
    </lineage>
</organism>
<dbReference type="Pfam" id="PF12399">
    <property type="entry name" value="BCA_ABC_TP_C"/>
    <property type="match status" value="1"/>
</dbReference>
<dbReference type="Gene3D" id="3.40.50.300">
    <property type="entry name" value="P-loop containing nucleotide triphosphate hydrolases"/>
    <property type="match status" value="1"/>
</dbReference>
<protein>
    <submittedName>
        <fullName evidence="6">Branched-chain amino acid transport system ATP-binding protein</fullName>
    </submittedName>
</protein>
<dbReference type="SMART" id="SM00382">
    <property type="entry name" value="AAA"/>
    <property type="match status" value="1"/>
</dbReference>
<keyword evidence="7" id="KW-1185">Reference proteome</keyword>
<comment type="caution">
    <text evidence="6">The sequence shown here is derived from an EMBL/GenBank/DDBJ whole genome shotgun (WGS) entry which is preliminary data.</text>
</comment>
<evidence type="ECO:0000256" key="1">
    <source>
        <dbReference type="ARBA" id="ARBA00022448"/>
    </source>
</evidence>
<dbReference type="PROSITE" id="PS50893">
    <property type="entry name" value="ABC_TRANSPORTER_2"/>
    <property type="match status" value="1"/>
</dbReference>
<evidence type="ECO:0000313" key="7">
    <source>
        <dbReference type="Proteomes" id="UP001180487"/>
    </source>
</evidence>
<evidence type="ECO:0000256" key="2">
    <source>
        <dbReference type="ARBA" id="ARBA00022475"/>
    </source>
</evidence>
<evidence type="ECO:0000256" key="3">
    <source>
        <dbReference type="ARBA" id="ARBA00022741"/>
    </source>
</evidence>
<dbReference type="PANTHER" id="PTHR45772">
    <property type="entry name" value="CONSERVED COMPONENT OF ABC TRANSPORTER FOR NATURAL AMINO ACIDS-RELATED"/>
    <property type="match status" value="1"/>
</dbReference>
<dbReference type="Pfam" id="PF00005">
    <property type="entry name" value="ABC_tran"/>
    <property type="match status" value="1"/>
</dbReference>
<keyword evidence="1" id="KW-0813">Transport</keyword>
<dbReference type="GO" id="GO:0005524">
    <property type="term" value="F:ATP binding"/>
    <property type="evidence" value="ECO:0007669"/>
    <property type="project" value="UniProtKB-KW"/>
</dbReference>
<keyword evidence="3" id="KW-0547">Nucleotide-binding</keyword>
<dbReference type="InterPro" id="IPR032823">
    <property type="entry name" value="BCA_ABC_TP_C"/>
</dbReference>
<dbReference type="InterPro" id="IPR051120">
    <property type="entry name" value="ABC_AA/LPS_Transport"/>
</dbReference>
<dbReference type="Proteomes" id="UP001180487">
    <property type="component" value="Unassembled WGS sequence"/>
</dbReference>
<evidence type="ECO:0000313" key="6">
    <source>
        <dbReference type="EMBL" id="MDR7377057.1"/>
    </source>
</evidence>
<dbReference type="InterPro" id="IPR003439">
    <property type="entry name" value="ABC_transporter-like_ATP-bd"/>
</dbReference>
<dbReference type="EMBL" id="JAVDXT010000001">
    <property type="protein sequence ID" value="MDR7377057.1"/>
    <property type="molecule type" value="Genomic_DNA"/>
</dbReference>
<evidence type="ECO:0000259" key="5">
    <source>
        <dbReference type="PROSITE" id="PS50893"/>
    </source>
</evidence>
<dbReference type="PANTHER" id="PTHR45772:SF3">
    <property type="entry name" value="ABC TRANSPORTER ATP-BINDING PROTEIN"/>
    <property type="match status" value="1"/>
</dbReference>
<evidence type="ECO:0000256" key="4">
    <source>
        <dbReference type="ARBA" id="ARBA00022840"/>
    </source>
</evidence>
<sequence length="251" mass="26723">MSSLPPALEIRQLRKSFGLSEIIRGANLSVAAGERVAIIGPNGAGKSTLFNLVSGRSRPSSGQILLNGQPIQGKKPFEINRLGLSRSFQVSHIFPQLSVFENLRCSVLWSLGYGYSFWRLLGGLQDANALAERTLAQVQLMDKREVLATHLSYAEQRALELGIAIAGGAGVVLLDEPTAGMGASETSRFVQLIREVTVGKTLLIVEHDMQAVYALADKIAVLVAGEVIAFGTPDAIRANPQVQAAYLGGGA</sequence>
<dbReference type="InterPro" id="IPR003593">
    <property type="entry name" value="AAA+_ATPase"/>
</dbReference>
<proteinExistence type="predicted"/>
<feature type="domain" description="ABC transporter" evidence="5">
    <location>
        <begin position="8"/>
        <end position="249"/>
    </location>
</feature>
<reference evidence="6 7" key="1">
    <citation type="submission" date="2023-07" db="EMBL/GenBank/DDBJ databases">
        <title>Sorghum-associated microbial communities from plants grown in Nebraska, USA.</title>
        <authorList>
            <person name="Schachtman D."/>
        </authorList>
    </citation>
    <scope>NUCLEOTIDE SEQUENCE [LARGE SCALE GENOMIC DNA]</scope>
    <source>
        <strain evidence="6 7">BE313</strain>
    </source>
</reference>
<dbReference type="CDD" id="cd03219">
    <property type="entry name" value="ABC_Mj1267_LivG_branched"/>
    <property type="match status" value="1"/>
</dbReference>
<dbReference type="SUPFAM" id="SSF52540">
    <property type="entry name" value="P-loop containing nucleoside triphosphate hydrolases"/>
    <property type="match status" value="1"/>
</dbReference>
<keyword evidence="4 6" id="KW-0067">ATP-binding</keyword>
<keyword evidence="2" id="KW-0472">Membrane</keyword>
<name>A0ABU2C734_9BURK</name>
<keyword evidence="2" id="KW-1003">Cell membrane</keyword>
<dbReference type="InterPro" id="IPR027417">
    <property type="entry name" value="P-loop_NTPase"/>
</dbReference>
<gene>
    <name evidence="6" type="ORF">J2X19_001715</name>
</gene>